<dbReference type="EMBL" id="KZ819602">
    <property type="protein sequence ID" value="PWN37328.1"/>
    <property type="molecule type" value="Genomic_DNA"/>
</dbReference>
<evidence type="ECO:0000256" key="5">
    <source>
        <dbReference type="ARBA" id="ARBA00022741"/>
    </source>
</evidence>
<protein>
    <recommendedName>
        <fullName evidence="3">GTP cyclohydrolase II</fullName>
        <ecNumber evidence="3">3.5.4.25</ecNumber>
    </recommendedName>
</protein>
<dbReference type="PANTHER" id="PTHR21327:SF29">
    <property type="entry name" value="GTP CYCLOHYDROLASE-2"/>
    <property type="match status" value="1"/>
</dbReference>
<evidence type="ECO:0000313" key="12">
    <source>
        <dbReference type="Proteomes" id="UP000245771"/>
    </source>
</evidence>
<keyword evidence="5" id="KW-0547">Nucleotide-binding</keyword>
<feature type="region of interest" description="Disordered" evidence="9">
    <location>
        <begin position="79"/>
        <end position="140"/>
    </location>
</feature>
<dbReference type="InterPro" id="IPR036144">
    <property type="entry name" value="RibA-like_sf"/>
</dbReference>
<feature type="region of interest" description="Disordered" evidence="9">
    <location>
        <begin position="526"/>
        <end position="610"/>
    </location>
</feature>
<comment type="similarity">
    <text evidence="2">Belongs to the GTP cyclohydrolase II family.</text>
</comment>
<evidence type="ECO:0000256" key="4">
    <source>
        <dbReference type="ARBA" id="ARBA00022619"/>
    </source>
</evidence>
<dbReference type="InParanoid" id="A0A316VJT8"/>
<dbReference type="InterPro" id="IPR032677">
    <property type="entry name" value="GTP_cyclohydro_II"/>
</dbReference>
<dbReference type="Proteomes" id="UP000245771">
    <property type="component" value="Unassembled WGS sequence"/>
</dbReference>
<feature type="compositionally biased region" description="Basic residues" evidence="9">
    <location>
        <begin position="540"/>
        <end position="549"/>
    </location>
</feature>
<feature type="region of interest" description="Disordered" evidence="9">
    <location>
        <begin position="633"/>
        <end position="723"/>
    </location>
</feature>
<evidence type="ECO:0000259" key="10">
    <source>
        <dbReference type="Pfam" id="PF00925"/>
    </source>
</evidence>
<feature type="compositionally biased region" description="Basic and acidic residues" evidence="9">
    <location>
        <begin position="171"/>
        <end position="190"/>
    </location>
</feature>
<keyword evidence="4" id="KW-0686">Riboflavin biosynthesis</keyword>
<dbReference type="OrthoDB" id="5569761at2759"/>
<keyword evidence="7" id="KW-0342">GTP-binding</keyword>
<dbReference type="PANTHER" id="PTHR21327">
    <property type="entry name" value="GTP CYCLOHYDROLASE II-RELATED"/>
    <property type="match status" value="1"/>
</dbReference>
<evidence type="ECO:0000256" key="2">
    <source>
        <dbReference type="ARBA" id="ARBA00008131"/>
    </source>
</evidence>
<dbReference type="CDD" id="cd00641">
    <property type="entry name" value="GTP_cyclohydro2"/>
    <property type="match status" value="1"/>
</dbReference>
<feature type="compositionally biased region" description="Polar residues" evidence="9">
    <location>
        <begin position="555"/>
        <end position="567"/>
    </location>
</feature>
<dbReference type="Pfam" id="PF00925">
    <property type="entry name" value="GTP_cyclohydro2"/>
    <property type="match status" value="1"/>
</dbReference>
<reference evidence="11 12" key="1">
    <citation type="journal article" date="2018" name="Mol. Biol. Evol.">
        <title>Broad Genomic Sampling Reveals a Smut Pathogenic Ancestry of the Fungal Clade Ustilaginomycotina.</title>
        <authorList>
            <person name="Kijpornyongpan T."/>
            <person name="Mondo S.J."/>
            <person name="Barry K."/>
            <person name="Sandor L."/>
            <person name="Lee J."/>
            <person name="Lipzen A."/>
            <person name="Pangilinan J."/>
            <person name="LaButti K."/>
            <person name="Hainaut M."/>
            <person name="Henrissat B."/>
            <person name="Grigoriev I.V."/>
            <person name="Spatafora J.W."/>
            <person name="Aime M.C."/>
        </authorList>
    </citation>
    <scope>NUCLEOTIDE SEQUENCE [LARGE SCALE GENOMIC DNA]</scope>
    <source>
        <strain evidence="11 12">MCA 3882</strain>
    </source>
</reference>
<evidence type="ECO:0000256" key="8">
    <source>
        <dbReference type="ARBA" id="ARBA00049295"/>
    </source>
</evidence>
<dbReference type="GO" id="GO:0005525">
    <property type="term" value="F:GTP binding"/>
    <property type="evidence" value="ECO:0007669"/>
    <property type="project" value="UniProtKB-KW"/>
</dbReference>
<dbReference type="GO" id="GO:0003935">
    <property type="term" value="F:GTP cyclohydrolase II activity"/>
    <property type="evidence" value="ECO:0007669"/>
    <property type="project" value="UniProtKB-EC"/>
</dbReference>
<keyword evidence="12" id="KW-1185">Reference proteome</keyword>
<comment type="pathway">
    <text evidence="1">Cofactor biosynthesis; riboflavin biosynthesis.</text>
</comment>
<evidence type="ECO:0000256" key="9">
    <source>
        <dbReference type="SAM" id="MobiDB-lite"/>
    </source>
</evidence>
<feature type="region of interest" description="Disordered" evidence="9">
    <location>
        <begin position="27"/>
        <end position="57"/>
    </location>
</feature>
<proteinExistence type="inferred from homology"/>
<evidence type="ECO:0000256" key="6">
    <source>
        <dbReference type="ARBA" id="ARBA00022801"/>
    </source>
</evidence>
<dbReference type="SUPFAM" id="SSF142695">
    <property type="entry name" value="RibA-like"/>
    <property type="match status" value="2"/>
</dbReference>
<dbReference type="GeneID" id="37019987"/>
<dbReference type="GO" id="GO:0009231">
    <property type="term" value="P:riboflavin biosynthetic process"/>
    <property type="evidence" value="ECO:0007669"/>
    <property type="project" value="UniProtKB-KW"/>
</dbReference>
<accession>A0A316VJT8</accession>
<gene>
    <name evidence="11" type="ORF">FA14DRAFT_159428</name>
</gene>
<dbReference type="InterPro" id="IPR000926">
    <property type="entry name" value="RibA"/>
</dbReference>
<dbReference type="EC" id="3.5.4.25" evidence="3"/>
<feature type="compositionally biased region" description="Polar residues" evidence="9">
    <location>
        <begin position="27"/>
        <end position="37"/>
    </location>
</feature>
<evidence type="ECO:0000256" key="7">
    <source>
        <dbReference type="ARBA" id="ARBA00023134"/>
    </source>
</evidence>
<dbReference type="RefSeq" id="XP_025357630.1">
    <property type="nucleotide sequence ID" value="XM_025498206.1"/>
</dbReference>
<feature type="compositionally biased region" description="Basic and acidic residues" evidence="9">
    <location>
        <begin position="43"/>
        <end position="52"/>
    </location>
</feature>
<organism evidence="11 12">
    <name type="scientific">Meira miltonrushii</name>
    <dbReference type="NCBI Taxonomy" id="1280837"/>
    <lineage>
        <taxon>Eukaryota</taxon>
        <taxon>Fungi</taxon>
        <taxon>Dikarya</taxon>
        <taxon>Basidiomycota</taxon>
        <taxon>Ustilaginomycotina</taxon>
        <taxon>Exobasidiomycetes</taxon>
        <taxon>Exobasidiales</taxon>
        <taxon>Brachybasidiaceae</taxon>
        <taxon>Meira</taxon>
    </lineage>
</organism>
<feature type="domain" description="GTP cyclohydrolase II" evidence="10">
    <location>
        <begin position="383"/>
        <end position="516"/>
    </location>
</feature>
<dbReference type="AlphaFoldDB" id="A0A316VJT8"/>
<evidence type="ECO:0000256" key="1">
    <source>
        <dbReference type="ARBA" id="ARBA00005104"/>
    </source>
</evidence>
<evidence type="ECO:0000313" key="11">
    <source>
        <dbReference type="EMBL" id="PWN37328.1"/>
    </source>
</evidence>
<keyword evidence="6" id="KW-0378">Hydrolase</keyword>
<feature type="compositionally biased region" description="Acidic residues" evidence="9">
    <location>
        <begin position="571"/>
        <end position="587"/>
    </location>
</feature>
<evidence type="ECO:0000256" key="3">
    <source>
        <dbReference type="ARBA" id="ARBA00012762"/>
    </source>
</evidence>
<dbReference type="Gene3D" id="3.40.50.10990">
    <property type="entry name" value="GTP cyclohydrolase II"/>
    <property type="match status" value="1"/>
</dbReference>
<comment type="catalytic activity">
    <reaction evidence="8">
        <text>GTP + 4 H2O = 2,5-diamino-6-hydroxy-4-(5-phosphoribosylamino)-pyrimidine + formate + 2 phosphate + 3 H(+)</text>
        <dbReference type="Rhea" id="RHEA:23704"/>
        <dbReference type="ChEBI" id="CHEBI:15377"/>
        <dbReference type="ChEBI" id="CHEBI:15378"/>
        <dbReference type="ChEBI" id="CHEBI:15740"/>
        <dbReference type="ChEBI" id="CHEBI:37565"/>
        <dbReference type="ChEBI" id="CHEBI:43474"/>
        <dbReference type="ChEBI" id="CHEBI:58614"/>
        <dbReference type="EC" id="3.5.4.25"/>
    </reaction>
</comment>
<dbReference type="STRING" id="1280837.A0A316VJT8"/>
<feature type="region of interest" description="Disordered" evidence="9">
    <location>
        <begin position="159"/>
        <end position="204"/>
    </location>
</feature>
<feature type="compositionally biased region" description="Polar residues" evidence="9">
    <location>
        <begin position="639"/>
        <end position="650"/>
    </location>
</feature>
<sequence>MSTAMTSGGGHHHHSVHPSDLEVLDSLTNVPSTSTGHVNGVLNERRPSRRPLDTLQALRRPPIDPIVLAASLSSGPHVTRHHFLHSFGPKTESKQMTRSQRAQKRREEEEEEEARQRASSSRLGTRPRAGSYANCDADDDIGERARRANEISQSILEELGEAQTYQSKQMPRSERLKKEKEAQEARERQKVGAMNPATEEGKAVSKKIDKLKQQEARPKAVRLASQQLDDELLQRKSVIEAKQNQQAQVQQQLAINRQSTPITETVPATPAFSSIVRPPPLTIRCYARTRIPTPHGEIFCHLYRNNRDQKEHLALVIDPAQNAADDRYANAPGQFIRSKTLDEVWGPTETEMERIVRGAYVGRLGPTNQQASKQGMLTSDAAAAANVEPPLVRIHSECYTGETIGSQRCDCGEQLDEAIRLIHADARPAKGVVVYLRQEGRGIGLLDKLMAYNLQDMGHDTVAANILLGHLADARKYDIAAEILRDLGVGSCRLLTNNPDKMEALEAEGISVNKRVAMVPRIWRMHAPPRRKLKNSQSKKSSRRKARKSKGLDSSIVSQFDGGSTHATGTTDEDGDGEDYDDEDDSFSDSSRDSYLEHHQRRAGATMIGASLTRGPELEKYLRTKVEKMGHLLDVPAEQVQSALEQSQPESGPAKERKHRPRQRDTTDSSIGKFDTSDGDTAGTDDEPLMDAAELQEYITSQSQSHEEEGGEEILINEQKEKY</sequence>
<dbReference type="NCBIfam" id="NF001591">
    <property type="entry name" value="PRK00393.1"/>
    <property type="match status" value="1"/>
</dbReference>
<name>A0A316VJT8_9BASI</name>